<gene>
    <name evidence="2" type="ORF">JZO67_003359</name>
</gene>
<evidence type="ECO:0000313" key="3">
    <source>
        <dbReference type="Proteomes" id="UP000664357"/>
    </source>
</evidence>
<reference evidence="2 3" key="1">
    <citation type="submission" date="2021-03" db="EMBL/GenBank/DDBJ databases">
        <authorList>
            <person name="Gilmore M.S."/>
            <person name="Schwartzman J."/>
            <person name="Van Tyne D."/>
            <person name="Martin M."/>
            <person name="Earl A.M."/>
            <person name="Manson A.L."/>
            <person name="Straub T."/>
            <person name="Salamzade R."/>
            <person name="Saavedra J."/>
            <person name="Lebreton F."/>
            <person name="Prichula J."/>
            <person name="Schaufler K."/>
            <person name="Gaca A."/>
            <person name="Sgardioli B."/>
            <person name="Wagenaar J."/>
            <person name="Strong T."/>
        </authorList>
    </citation>
    <scope>NUCLEOTIDE SEQUENCE [LARGE SCALE GENOMIC DNA]</scope>
    <source>
        <strain evidence="2 3">665A</strain>
    </source>
</reference>
<dbReference type="InterPro" id="IPR036095">
    <property type="entry name" value="PTS_EIIB-like_sf"/>
</dbReference>
<dbReference type="SUPFAM" id="SSF52794">
    <property type="entry name" value="PTS system IIB component-like"/>
    <property type="match status" value="1"/>
</dbReference>
<evidence type="ECO:0000313" key="2">
    <source>
        <dbReference type="EMBL" id="MEO1771379.1"/>
    </source>
</evidence>
<dbReference type="Gene3D" id="3.40.50.2300">
    <property type="match status" value="1"/>
</dbReference>
<protein>
    <recommendedName>
        <fullName evidence="4">PTS EIIB type-3 domain-containing protein</fullName>
    </recommendedName>
</protein>
<reference evidence="2 3" key="2">
    <citation type="submission" date="2024-02" db="EMBL/GenBank/DDBJ databases">
        <title>The Genome Sequence of Enterococcus sp. DIV0159.</title>
        <authorList>
            <person name="Earl A."/>
            <person name="Manson A."/>
            <person name="Gilmore M."/>
            <person name="Sanders J."/>
            <person name="Shea T."/>
            <person name="Howe W."/>
            <person name="Livny J."/>
            <person name="Cuomo C."/>
            <person name="Neafsey D."/>
            <person name="Birren B."/>
        </authorList>
    </citation>
    <scope>NUCLEOTIDE SEQUENCE [LARGE SCALE GENOMIC DNA]</scope>
    <source>
        <strain evidence="2 3">665A</strain>
    </source>
</reference>
<evidence type="ECO:0000256" key="1">
    <source>
        <dbReference type="ARBA" id="ARBA00022679"/>
    </source>
</evidence>
<dbReference type="RefSeq" id="WP_207703549.1">
    <property type="nucleotide sequence ID" value="NZ_JAFREL020000003.1"/>
</dbReference>
<organism evidence="2 3">
    <name type="scientific">Candidatus Enterococcus ferrettii</name>
    <dbReference type="NCBI Taxonomy" id="2815324"/>
    <lineage>
        <taxon>Bacteria</taxon>
        <taxon>Bacillati</taxon>
        <taxon>Bacillota</taxon>
        <taxon>Bacilli</taxon>
        <taxon>Lactobacillales</taxon>
        <taxon>Enterococcaceae</taxon>
        <taxon>Enterococcus</taxon>
    </lineage>
</organism>
<evidence type="ECO:0008006" key="4">
    <source>
        <dbReference type="Google" id="ProtNLM"/>
    </source>
</evidence>
<accession>A0ABV0ERV4</accession>
<proteinExistence type="predicted"/>
<sequence length="104" mass="11995">MSIQNVLLLQEHPFKWNSPPRILANILKGEFDSNHLRVKVADYQKIKQQKIAANLILIEPTAKYLKPHVEQLYGNQAKVEVMEMNAYTALNAPLLIQQIQENFV</sequence>
<comment type="caution">
    <text evidence="2">The sequence shown here is derived from an EMBL/GenBank/DDBJ whole genome shotgun (WGS) entry which is preliminary data.</text>
</comment>
<dbReference type="Proteomes" id="UP000664357">
    <property type="component" value="Unassembled WGS sequence"/>
</dbReference>
<keyword evidence="1" id="KW-0808">Transferase</keyword>
<name>A0ABV0ERV4_9ENTE</name>
<dbReference type="EMBL" id="JAFREL020000003">
    <property type="protein sequence ID" value="MEO1771379.1"/>
    <property type="molecule type" value="Genomic_DNA"/>
</dbReference>
<keyword evidence="3" id="KW-1185">Reference proteome</keyword>